<dbReference type="Proteomes" id="UP000544134">
    <property type="component" value="Unassembled WGS sequence"/>
</dbReference>
<gene>
    <name evidence="1" type="ORF">HHL24_36655</name>
    <name evidence="2" type="ORF">HHL24_43415</name>
</gene>
<feature type="non-terminal residue" evidence="1">
    <location>
        <position position="1"/>
    </location>
</feature>
<name>A0A848IM51_9BURK</name>
<evidence type="ECO:0000313" key="2">
    <source>
        <dbReference type="EMBL" id="NMM04645.1"/>
    </source>
</evidence>
<sequence length="87" mass="10199">ARAWVQRFVQWYNEEHCHSGLKYVSPGQRHRGEADELLARRRALYEDARLQNPARWSGAIRNWHLTDAVYLNPERTHASAGMYKHAA</sequence>
<dbReference type="AlphaFoldDB" id="A0A848IM51"/>
<protein>
    <submittedName>
        <fullName evidence="1">Transposase</fullName>
    </submittedName>
</protein>
<accession>A0A848IM51</accession>
<organism evidence="1 3">
    <name type="scientific">Paraburkholderia polaris</name>
    <dbReference type="NCBI Taxonomy" id="2728848"/>
    <lineage>
        <taxon>Bacteria</taxon>
        <taxon>Pseudomonadati</taxon>
        <taxon>Pseudomonadota</taxon>
        <taxon>Betaproteobacteria</taxon>
        <taxon>Burkholderiales</taxon>
        <taxon>Burkholderiaceae</taxon>
        <taxon>Paraburkholderia</taxon>
    </lineage>
</organism>
<dbReference type="EMBL" id="JABBGJ010000151">
    <property type="protein sequence ID" value="NMM04645.1"/>
    <property type="molecule type" value="Genomic_DNA"/>
</dbReference>
<dbReference type="SUPFAM" id="SSF53098">
    <property type="entry name" value="Ribonuclease H-like"/>
    <property type="match status" value="1"/>
</dbReference>
<proteinExistence type="predicted"/>
<evidence type="ECO:0000313" key="3">
    <source>
        <dbReference type="Proteomes" id="UP000544134"/>
    </source>
</evidence>
<dbReference type="InterPro" id="IPR012337">
    <property type="entry name" value="RNaseH-like_sf"/>
</dbReference>
<dbReference type="EMBL" id="JABBGJ010000053">
    <property type="protein sequence ID" value="NMM03398.1"/>
    <property type="molecule type" value="Genomic_DNA"/>
</dbReference>
<comment type="caution">
    <text evidence="1">The sequence shown here is derived from an EMBL/GenBank/DDBJ whole genome shotgun (WGS) entry which is preliminary data.</text>
</comment>
<evidence type="ECO:0000313" key="1">
    <source>
        <dbReference type="EMBL" id="NMM03398.1"/>
    </source>
</evidence>
<reference evidence="1 3" key="1">
    <citation type="submission" date="2020-04" db="EMBL/GenBank/DDBJ databases">
        <title>Paraburkholderia sp. RP-4-7 isolated from soil.</title>
        <authorList>
            <person name="Dahal R.H."/>
        </authorList>
    </citation>
    <scope>NUCLEOTIDE SEQUENCE [LARGE SCALE GENOMIC DNA]</scope>
    <source>
        <strain evidence="1 3">RP-4-7</strain>
    </source>
</reference>
<keyword evidence="3" id="KW-1185">Reference proteome</keyword>